<reference evidence="2" key="1">
    <citation type="submission" date="2006-10" db="EMBL/GenBank/DDBJ databases">
        <authorList>
            <person name="Amadeo P."/>
            <person name="Zhao Q."/>
            <person name="Wortman J."/>
            <person name="Fraser-Liggett C."/>
            <person name="Carlton J."/>
        </authorList>
    </citation>
    <scope>NUCLEOTIDE SEQUENCE</scope>
    <source>
        <strain evidence="2">G3</strain>
    </source>
</reference>
<feature type="compositionally biased region" description="Polar residues" evidence="1">
    <location>
        <begin position="523"/>
        <end position="561"/>
    </location>
</feature>
<feature type="compositionally biased region" description="Basic and acidic residues" evidence="1">
    <location>
        <begin position="233"/>
        <end position="244"/>
    </location>
</feature>
<feature type="compositionally biased region" description="Polar residues" evidence="1">
    <location>
        <begin position="570"/>
        <end position="584"/>
    </location>
</feature>
<dbReference type="VEuPathDB" id="TrichDB:TVAG_321360"/>
<dbReference type="AlphaFoldDB" id="A2FK59"/>
<feature type="compositionally biased region" description="Polar residues" evidence="1">
    <location>
        <begin position="306"/>
        <end position="319"/>
    </location>
</feature>
<dbReference type="EMBL" id="DS113842">
    <property type="protein sequence ID" value="EAX94699.1"/>
    <property type="molecule type" value="Genomic_DNA"/>
</dbReference>
<dbReference type="VEuPathDB" id="TrichDB:TVAGG3_0625070"/>
<feature type="region of interest" description="Disordered" evidence="1">
    <location>
        <begin position="1"/>
        <end position="134"/>
    </location>
</feature>
<feature type="region of interest" description="Disordered" evidence="1">
    <location>
        <begin position="696"/>
        <end position="909"/>
    </location>
</feature>
<dbReference type="KEGG" id="tva:4752435"/>
<evidence type="ECO:0000256" key="1">
    <source>
        <dbReference type="SAM" id="MobiDB-lite"/>
    </source>
</evidence>
<keyword evidence="3" id="KW-1185">Reference proteome</keyword>
<evidence type="ECO:0000313" key="3">
    <source>
        <dbReference type="Proteomes" id="UP000001542"/>
    </source>
</evidence>
<feature type="compositionally biased region" description="Polar residues" evidence="1">
    <location>
        <begin position="122"/>
        <end position="134"/>
    </location>
</feature>
<feature type="compositionally biased region" description="Polar residues" evidence="1">
    <location>
        <begin position="789"/>
        <end position="809"/>
    </location>
</feature>
<feature type="compositionally biased region" description="Basic and acidic residues" evidence="1">
    <location>
        <begin position="696"/>
        <end position="733"/>
    </location>
</feature>
<feature type="compositionally biased region" description="Basic and acidic residues" evidence="1">
    <location>
        <begin position="831"/>
        <end position="849"/>
    </location>
</feature>
<feature type="compositionally biased region" description="Polar residues" evidence="1">
    <location>
        <begin position="97"/>
        <end position="111"/>
    </location>
</feature>
<feature type="compositionally biased region" description="Low complexity" evidence="1">
    <location>
        <begin position="877"/>
        <end position="895"/>
    </location>
</feature>
<feature type="compositionally biased region" description="Polar residues" evidence="1">
    <location>
        <begin position="250"/>
        <end position="267"/>
    </location>
</feature>
<dbReference type="OMA" id="IPPSKMQ"/>
<accession>A2FK59</accession>
<feature type="compositionally biased region" description="Basic and acidic residues" evidence="1">
    <location>
        <begin position="19"/>
        <end position="33"/>
    </location>
</feature>
<gene>
    <name evidence="2" type="ORF">TVAG_321360</name>
</gene>
<feature type="region of interest" description="Disordered" evidence="1">
    <location>
        <begin position="478"/>
        <end position="651"/>
    </location>
</feature>
<feature type="compositionally biased region" description="Polar residues" evidence="1">
    <location>
        <begin position="425"/>
        <end position="438"/>
    </location>
</feature>
<reference evidence="2" key="2">
    <citation type="journal article" date="2007" name="Science">
        <title>Draft genome sequence of the sexually transmitted pathogen Trichomonas vaginalis.</title>
        <authorList>
            <person name="Carlton J.M."/>
            <person name="Hirt R.P."/>
            <person name="Silva J.C."/>
            <person name="Delcher A.L."/>
            <person name="Schatz M."/>
            <person name="Zhao Q."/>
            <person name="Wortman J.R."/>
            <person name="Bidwell S.L."/>
            <person name="Alsmark U.C.M."/>
            <person name="Besteiro S."/>
            <person name="Sicheritz-Ponten T."/>
            <person name="Noel C.J."/>
            <person name="Dacks J.B."/>
            <person name="Foster P.G."/>
            <person name="Simillion C."/>
            <person name="Van de Peer Y."/>
            <person name="Miranda-Saavedra D."/>
            <person name="Barton G.J."/>
            <person name="Westrop G.D."/>
            <person name="Mueller S."/>
            <person name="Dessi D."/>
            <person name="Fiori P.L."/>
            <person name="Ren Q."/>
            <person name="Paulsen I."/>
            <person name="Zhang H."/>
            <person name="Bastida-Corcuera F.D."/>
            <person name="Simoes-Barbosa A."/>
            <person name="Brown M.T."/>
            <person name="Hayes R.D."/>
            <person name="Mukherjee M."/>
            <person name="Okumura C.Y."/>
            <person name="Schneider R."/>
            <person name="Smith A.J."/>
            <person name="Vanacova S."/>
            <person name="Villalvazo M."/>
            <person name="Haas B.J."/>
            <person name="Pertea M."/>
            <person name="Feldblyum T.V."/>
            <person name="Utterback T.R."/>
            <person name="Shu C.L."/>
            <person name="Osoegawa K."/>
            <person name="de Jong P.J."/>
            <person name="Hrdy I."/>
            <person name="Horvathova L."/>
            <person name="Zubacova Z."/>
            <person name="Dolezal P."/>
            <person name="Malik S.B."/>
            <person name="Logsdon J.M. Jr."/>
            <person name="Henze K."/>
            <person name="Gupta A."/>
            <person name="Wang C.C."/>
            <person name="Dunne R.L."/>
            <person name="Upcroft J.A."/>
            <person name="Upcroft P."/>
            <person name="White O."/>
            <person name="Salzberg S.L."/>
            <person name="Tang P."/>
            <person name="Chiu C.-H."/>
            <person name="Lee Y.-S."/>
            <person name="Embley T.M."/>
            <person name="Coombs G.H."/>
            <person name="Mottram J.C."/>
            <person name="Tachezy J."/>
            <person name="Fraser-Liggett C.M."/>
            <person name="Johnson P.J."/>
        </authorList>
    </citation>
    <scope>NUCLEOTIDE SEQUENCE [LARGE SCALE GENOMIC DNA]</scope>
    <source>
        <strain evidence="2">G3</strain>
    </source>
</reference>
<feature type="region of interest" description="Disordered" evidence="1">
    <location>
        <begin position="414"/>
        <end position="445"/>
    </location>
</feature>
<sequence>MKGKSGQRKGLPLTASEPNNDKSSTKKAEKIEKNNTPSSDSDQPTHGTKTNVSAHKSHSKNNRSHSPPAISKVKYKEEKADESQTSKKCNDRKSTDDASSSINYLDSNSKQNKSRREKPLRIQSSPQIGEISKSQIQYSRLRNFSYDFSDSESSVAEVIPPSPKNARIRENSSSELIKLSKKNQKFDISDSEPLNAMRDSLCSPDTKSKASDLDTPSPKPEESKNQISLAAASREKYQNQDSKKTKFANKPTQSLNSKVDMSDSDTSVAVFIPPSKMQRPNTVYLDKTPSSIKISKNEDSDLDTSVAEQNPPSITQRSRSLIGEKPTNADLNKSDLSDLDTSVAEQIPASKMQRPKTTVFSQPPILSKYGKYNDSDSDTSVAEQIPPSKMQRPKTTTFEKAPVSISNKKVIISDSDTSFTEKKPQTAQSRAPTKSNIVDSSDSDSVAIQIPASKMKRPKTTTFEKAPVSISNKKVIISDSDTSFTEKKPQTAQSRAPAKSNIVDSSDSDSVAIQIPASKMKRPQTTYYAKSPININNKNSFTSDSDTSVAEQIPPSQIQKTNNKKETSEYSDTSVAVQIPSSKMSRPKTLVIPHPPVKLKKEKNGNSESDSEDRNPPKKTKPAPNVANRKQIMSVQFPQNHSFNWSDSDSSVAEVIPPDELRAEKIAYLKAHPEANFEISPSSQISEWSSYDKLKSLDTSEHDSSKKETLHQKFQKVDLDVKKSSKKIEKSESEPSLPAQSSIRPSKSEVSDSSSVAIRILPSPTEFESKPDTEPSKLSNGALPDETKNSSNSYVSDNDHSYNSASSLIENKVTKKKSQKRKESSSNNSSDGKDKKKAKEEPKSTEQKESSSPNSKGNPKDSPKNKEKAKKEESDSEYYSYSYNYYSYYSSSDTSTTKEEKSKKSSKKK</sequence>
<name>A2FK59_TRIV3</name>
<feature type="region of interest" description="Disordered" evidence="1">
    <location>
        <begin position="149"/>
        <end position="402"/>
    </location>
</feature>
<dbReference type="Proteomes" id="UP000001542">
    <property type="component" value="Unassembled WGS sequence"/>
</dbReference>
<protein>
    <submittedName>
        <fullName evidence="2">Uncharacterized protein</fullName>
    </submittedName>
</protein>
<organism evidence="2 3">
    <name type="scientific">Trichomonas vaginalis (strain ATCC PRA-98 / G3)</name>
    <dbReference type="NCBI Taxonomy" id="412133"/>
    <lineage>
        <taxon>Eukaryota</taxon>
        <taxon>Metamonada</taxon>
        <taxon>Parabasalia</taxon>
        <taxon>Trichomonadida</taxon>
        <taxon>Trichomonadidae</taxon>
        <taxon>Trichomonas</taxon>
    </lineage>
</organism>
<dbReference type="InParanoid" id="A2FK59"/>
<feature type="compositionally biased region" description="Basic and acidic residues" evidence="1">
    <location>
        <begin position="858"/>
        <end position="873"/>
    </location>
</feature>
<feature type="compositionally biased region" description="Polar residues" evidence="1">
    <location>
        <begin position="34"/>
        <end position="52"/>
    </location>
</feature>
<dbReference type="RefSeq" id="XP_001307629.1">
    <property type="nucleotide sequence ID" value="XM_001307628.1"/>
</dbReference>
<feature type="compositionally biased region" description="Polar residues" evidence="1">
    <location>
        <begin position="631"/>
        <end position="651"/>
    </location>
</feature>
<evidence type="ECO:0000313" key="2">
    <source>
        <dbReference type="EMBL" id="EAX94699.1"/>
    </source>
</evidence>
<proteinExistence type="predicted"/>
<feature type="compositionally biased region" description="Basic and acidic residues" evidence="1">
    <location>
        <begin position="74"/>
        <end position="96"/>
    </location>
</feature>